<dbReference type="Proteomes" id="UP000552883">
    <property type="component" value="Unassembled WGS sequence"/>
</dbReference>
<protein>
    <submittedName>
        <fullName evidence="1">DNA-directed RNA polymerase specialized sigma24 family protein</fullName>
    </submittedName>
</protein>
<evidence type="ECO:0000313" key="1">
    <source>
        <dbReference type="EMBL" id="MBB5617393.1"/>
    </source>
</evidence>
<dbReference type="EMBL" id="JACHBS010000001">
    <property type="protein sequence ID" value="MBB5617393.1"/>
    <property type="molecule type" value="Genomic_DNA"/>
</dbReference>
<comment type="caution">
    <text evidence="1">The sequence shown here is derived from an EMBL/GenBank/DDBJ whole genome shotgun (WGS) entry which is preliminary data.</text>
</comment>
<keyword evidence="1" id="KW-0804">Transcription</keyword>
<name>A0A840X4H1_9MICO</name>
<dbReference type="OrthoDB" id="5116917at2"/>
<dbReference type="RefSeq" id="WP_153982847.1">
    <property type="nucleotide sequence ID" value="NZ_BAAANZ010000016.1"/>
</dbReference>
<dbReference type="Gene3D" id="1.10.10.10">
    <property type="entry name" value="Winged helix-like DNA-binding domain superfamily/Winged helix DNA-binding domain"/>
    <property type="match status" value="1"/>
</dbReference>
<gene>
    <name evidence="1" type="ORF">BJ959_000889</name>
</gene>
<dbReference type="GO" id="GO:0000428">
    <property type="term" value="C:DNA-directed RNA polymerase complex"/>
    <property type="evidence" value="ECO:0007669"/>
    <property type="project" value="UniProtKB-KW"/>
</dbReference>
<accession>A0A840X4H1</accession>
<sequence>MRDDDFDLDVIAHADARHEQVVAALDRSALERSVAALPHDLVAAATGVLLQGRTYSDVSQELGIRQPELVRALQRARAIIAREHGHGADADGGTA</sequence>
<reference evidence="1 2" key="1">
    <citation type="submission" date="2020-08" db="EMBL/GenBank/DDBJ databases">
        <title>Sequencing the genomes of 1000 actinobacteria strains.</title>
        <authorList>
            <person name="Klenk H.-P."/>
        </authorList>
    </citation>
    <scope>NUCLEOTIDE SEQUENCE [LARGE SCALE GENOMIC DNA]</scope>
    <source>
        <strain evidence="1 2">DSM 23889</strain>
    </source>
</reference>
<evidence type="ECO:0000313" key="2">
    <source>
        <dbReference type="Proteomes" id="UP000552883"/>
    </source>
</evidence>
<keyword evidence="2" id="KW-1185">Reference proteome</keyword>
<dbReference type="AlphaFoldDB" id="A0A840X4H1"/>
<organism evidence="1 2">
    <name type="scientific">Microcella frigidaquae</name>
    <dbReference type="NCBI Taxonomy" id="424758"/>
    <lineage>
        <taxon>Bacteria</taxon>
        <taxon>Bacillati</taxon>
        <taxon>Actinomycetota</taxon>
        <taxon>Actinomycetes</taxon>
        <taxon>Micrococcales</taxon>
        <taxon>Microbacteriaceae</taxon>
        <taxon>Microcella</taxon>
    </lineage>
</organism>
<keyword evidence="1" id="KW-0240">DNA-directed RNA polymerase</keyword>
<dbReference type="InterPro" id="IPR036388">
    <property type="entry name" value="WH-like_DNA-bd_sf"/>
</dbReference>
<proteinExistence type="predicted"/>